<dbReference type="InterPro" id="IPR050261">
    <property type="entry name" value="FrsA_esterase"/>
</dbReference>
<comment type="caution">
    <text evidence="4">The sequence shown here is derived from an EMBL/GenBank/DDBJ whole genome shotgun (WGS) entry which is preliminary data.</text>
</comment>
<protein>
    <submittedName>
        <fullName evidence="4">Alpha/beta hydrolase</fullName>
    </submittedName>
</protein>
<organism evidence="4 5">
    <name type="scientific">Amycolatopsis ultiminotia</name>
    <dbReference type="NCBI Taxonomy" id="543629"/>
    <lineage>
        <taxon>Bacteria</taxon>
        <taxon>Bacillati</taxon>
        <taxon>Actinomycetota</taxon>
        <taxon>Actinomycetes</taxon>
        <taxon>Pseudonocardiales</taxon>
        <taxon>Pseudonocardiaceae</taxon>
        <taxon>Amycolatopsis</taxon>
    </lineage>
</organism>
<reference evidence="5" key="1">
    <citation type="journal article" date="2019" name="Int. J. Syst. Evol. Microbiol.">
        <title>The Global Catalogue of Microorganisms (GCM) 10K type strain sequencing project: providing services to taxonomists for standard genome sequencing and annotation.</title>
        <authorList>
            <consortium name="The Broad Institute Genomics Platform"/>
            <consortium name="The Broad Institute Genome Sequencing Center for Infectious Disease"/>
            <person name="Wu L."/>
            <person name="Ma J."/>
        </authorList>
    </citation>
    <scope>NUCLEOTIDE SEQUENCE [LARGE SCALE GENOMIC DNA]</scope>
    <source>
        <strain evidence="5">JCM 16898</strain>
    </source>
</reference>
<dbReference type="Proteomes" id="UP001500689">
    <property type="component" value="Unassembled WGS sequence"/>
</dbReference>
<proteinExistence type="inferred from homology"/>
<keyword evidence="1 4" id="KW-0378">Hydrolase</keyword>
<dbReference type="GO" id="GO:0016787">
    <property type="term" value="F:hydrolase activity"/>
    <property type="evidence" value="ECO:0007669"/>
    <property type="project" value="UniProtKB-KW"/>
</dbReference>
<keyword evidence="5" id="KW-1185">Reference proteome</keyword>
<gene>
    <name evidence="4" type="ORF">GCM10022222_77140</name>
</gene>
<dbReference type="Pfam" id="PF12697">
    <property type="entry name" value="Abhydrolase_6"/>
    <property type="match status" value="1"/>
</dbReference>
<evidence type="ECO:0000313" key="5">
    <source>
        <dbReference type="Proteomes" id="UP001500689"/>
    </source>
</evidence>
<evidence type="ECO:0000259" key="3">
    <source>
        <dbReference type="Pfam" id="PF12697"/>
    </source>
</evidence>
<feature type="domain" description="AB hydrolase-1" evidence="3">
    <location>
        <begin position="36"/>
        <end position="276"/>
    </location>
</feature>
<dbReference type="InterPro" id="IPR029058">
    <property type="entry name" value="AB_hydrolase_fold"/>
</dbReference>
<dbReference type="EMBL" id="BAAAZN010000025">
    <property type="protein sequence ID" value="GAA3581027.1"/>
    <property type="molecule type" value="Genomic_DNA"/>
</dbReference>
<sequence>MTSTAVQERDVEFRSGPVTLRGWLRTPATEGPHPLVILAHGLGGLKEWTIPEVAAALTEAGIAALAFDYRNFGDSDGQPREEVDHPGQIDDWRNAVTFATTLPEIDSERIGLWGTSLGGRNVLAAGALDHRIRCIYAQVPPIGSVPEAIPMMLGTTSRDEADRILADDLRNRALGAEPEYVDFPIGPEYEYDAYWAGFGEAEKRNWTPHVTVASFAPSLADDIRPLLPLISPTPVFLVVAEADAYCPPALAKPAFDTIPGPKKLLVVDGHHYSVYTDFKDETIVAAREWFVEHLVSA</sequence>
<evidence type="ECO:0000313" key="4">
    <source>
        <dbReference type="EMBL" id="GAA3581027.1"/>
    </source>
</evidence>
<evidence type="ECO:0000256" key="1">
    <source>
        <dbReference type="ARBA" id="ARBA00022801"/>
    </source>
</evidence>
<dbReference type="PANTHER" id="PTHR22946">
    <property type="entry name" value="DIENELACTONE HYDROLASE DOMAIN-CONTAINING PROTEIN-RELATED"/>
    <property type="match status" value="1"/>
</dbReference>
<dbReference type="Gene3D" id="3.40.50.1820">
    <property type="entry name" value="alpha/beta hydrolase"/>
    <property type="match status" value="1"/>
</dbReference>
<dbReference type="Gene3D" id="1.10.10.800">
    <property type="match status" value="1"/>
</dbReference>
<dbReference type="InterPro" id="IPR000073">
    <property type="entry name" value="AB_hydrolase_1"/>
</dbReference>
<dbReference type="SUPFAM" id="SSF53474">
    <property type="entry name" value="alpha/beta-Hydrolases"/>
    <property type="match status" value="1"/>
</dbReference>
<comment type="similarity">
    <text evidence="2">Belongs to the AB hydrolase superfamily. FUS2 hydrolase family.</text>
</comment>
<dbReference type="PANTHER" id="PTHR22946:SF9">
    <property type="entry name" value="POLYKETIDE TRANSFERASE AF380"/>
    <property type="match status" value="1"/>
</dbReference>
<accession>A0ABP6YEQ7</accession>
<evidence type="ECO:0000256" key="2">
    <source>
        <dbReference type="ARBA" id="ARBA00038115"/>
    </source>
</evidence>
<name>A0ABP6YEQ7_9PSEU</name>